<dbReference type="EMBL" id="VSRR010001990">
    <property type="protein sequence ID" value="MPC28931.1"/>
    <property type="molecule type" value="Genomic_DNA"/>
</dbReference>
<sequence>MTGHNSDRRCAYPRVCLPPTAEPNWYKHQIPRHSCCAPVSPSADPYRCYERSPASQTRGVCITRALH</sequence>
<name>A0A5B7E4M5_PORTR</name>
<evidence type="ECO:0000313" key="1">
    <source>
        <dbReference type="EMBL" id="MPC28931.1"/>
    </source>
</evidence>
<organism evidence="1 2">
    <name type="scientific">Portunus trituberculatus</name>
    <name type="common">Swimming crab</name>
    <name type="synonym">Neptunus trituberculatus</name>
    <dbReference type="NCBI Taxonomy" id="210409"/>
    <lineage>
        <taxon>Eukaryota</taxon>
        <taxon>Metazoa</taxon>
        <taxon>Ecdysozoa</taxon>
        <taxon>Arthropoda</taxon>
        <taxon>Crustacea</taxon>
        <taxon>Multicrustacea</taxon>
        <taxon>Malacostraca</taxon>
        <taxon>Eumalacostraca</taxon>
        <taxon>Eucarida</taxon>
        <taxon>Decapoda</taxon>
        <taxon>Pleocyemata</taxon>
        <taxon>Brachyura</taxon>
        <taxon>Eubrachyura</taxon>
        <taxon>Portunoidea</taxon>
        <taxon>Portunidae</taxon>
        <taxon>Portuninae</taxon>
        <taxon>Portunus</taxon>
    </lineage>
</organism>
<dbReference type="Proteomes" id="UP000324222">
    <property type="component" value="Unassembled WGS sequence"/>
</dbReference>
<accession>A0A5B7E4M5</accession>
<proteinExistence type="predicted"/>
<keyword evidence="2" id="KW-1185">Reference proteome</keyword>
<evidence type="ECO:0000313" key="2">
    <source>
        <dbReference type="Proteomes" id="UP000324222"/>
    </source>
</evidence>
<reference evidence="1 2" key="1">
    <citation type="submission" date="2019-05" db="EMBL/GenBank/DDBJ databases">
        <title>Another draft genome of Portunus trituberculatus and its Hox gene families provides insights of decapod evolution.</title>
        <authorList>
            <person name="Jeong J.-H."/>
            <person name="Song I."/>
            <person name="Kim S."/>
            <person name="Choi T."/>
            <person name="Kim D."/>
            <person name="Ryu S."/>
            <person name="Kim W."/>
        </authorList>
    </citation>
    <scope>NUCLEOTIDE SEQUENCE [LARGE SCALE GENOMIC DNA]</scope>
    <source>
        <tissue evidence="1">Muscle</tissue>
    </source>
</reference>
<dbReference type="AlphaFoldDB" id="A0A5B7E4M5"/>
<gene>
    <name evidence="1" type="ORF">E2C01_022146</name>
</gene>
<protein>
    <submittedName>
        <fullName evidence="1">Uncharacterized protein</fullName>
    </submittedName>
</protein>
<comment type="caution">
    <text evidence="1">The sequence shown here is derived from an EMBL/GenBank/DDBJ whole genome shotgun (WGS) entry which is preliminary data.</text>
</comment>